<dbReference type="AlphaFoldDB" id="A0A1I6QW06"/>
<dbReference type="InterPro" id="IPR011330">
    <property type="entry name" value="Glyco_hydro/deAcase_b/a-brl"/>
</dbReference>
<reference evidence="1 2" key="1">
    <citation type="submission" date="2016-10" db="EMBL/GenBank/DDBJ databases">
        <authorList>
            <person name="de Groot N.N."/>
        </authorList>
    </citation>
    <scope>NUCLEOTIDE SEQUENCE [LARGE SCALE GENOMIC DNA]</scope>
    <source>
        <strain evidence="1 2">CGMCC 1.6114</strain>
    </source>
</reference>
<dbReference type="OrthoDB" id="9773478at2"/>
<evidence type="ECO:0000313" key="1">
    <source>
        <dbReference type="EMBL" id="SFS56560.1"/>
    </source>
</evidence>
<dbReference type="GO" id="GO:0005975">
    <property type="term" value="P:carbohydrate metabolic process"/>
    <property type="evidence" value="ECO:0007669"/>
    <property type="project" value="InterPro"/>
</dbReference>
<dbReference type="PANTHER" id="PTHR30292">
    <property type="entry name" value="UNCHARACTERIZED PROTEIN YBGL-RELATED"/>
    <property type="match status" value="1"/>
</dbReference>
<dbReference type="Proteomes" id="UP000183209">
    <property type="component" value="Unassembled WGS sequence"/>
</dbReference>
<dbReference type="Pfam" id="PF03746">
    <property type="entry name" value="LamB_YcsF"/>
    <property type="match status" value="1"/>
</dbReference>
<accession>A0A1I6QW06</accession>
<dbReference type="RefSeq" id="WP_074977239.1">
    <property type="nucleotide sequence ID" value="NZ_FPAG01000002.1"/>
</dbReference>
<proteinExistence type="predicted"/>
<name>A0A1I6QW06_9FLAO</name>
<dbReference type="Gene3D" id="3.20.20.370">
    <property type="entry name" value="Glycoside hydrolase/deacetylase"/>
    <property type="match status" value="1"/>
</dbReference>
<dbReference type="NCBIfam" id="NF003816">
    <property type="entry name" value="PRK05406.1-5"/>
    <property type="match status" value="1"/>
</dbReference>
<sequence>MIKEIDINCDLGEGLNNEHLIMPYISSCNVACGGHAGDKELMERVVELAMKYQVKLGAHPSYPDKKNFGRVSLKLSKSELEVTIIEQIKIFKEITDNHAVRMHHIKAHGALYNDLAKDEALSIQYLEILNPYKKDVFLYVPYGSVIEKKALESGFKIKYEAFADRNYNEDLSLVPRSEDNAVIKNEAQILNHVFNMALHQRVRTSTGKEMFIKADTFCVHSDTENAAGMLQYLYHNLHLKGVSLAKL</sequence>
<dbReference type="CDD" id="cd10801">
    <property type="entry name" value="LamB_YcsF_like_1"/>
    <property type="match status" value="1"/>
</dbReference>
<dbReference type="EMBL" id="FPAG01000002">
    <property type="protein sequence ID" value="SFS56560.1"/>
    <property type="molecule type" value="Genomic_DNA"/>
</dbReference>
<protein>
    <submittedName>
        <fullName evidence="1">UPF0271 protein</fullName>
    </submittedName>
</protein>
<dbReference type="NCBIfam" id="NF003814">
    <property type="entry name" value="PRK05406.1-3"/>
    <property type="match status" value="1"/>
</dbReference>
<organism evidence="1 2">
    <name type="scientific">Zhouia amylolytica</name>
    <dbReference type="NCBI Taxonomy" id="376730"/>
    <lineage>
        <taxon>Bacteria</taxon>
        <taxon>Pseudomonadati</taxon>
        <taxon>Bacteroidota</taxon>
        <taxon>Flavobacteriia</taxon>
        <taxon>Flavobacteriales</taxon>
        <taxon>Flavobacteriaceae</taxon>
        <taxon>Zhouia</taxon>
    </lineage>
</organism>
<evidence type="ECO:0000313" key="2">
    <source>
        <dbReference type="Proteomes" id="UP000183209"/>
    </source>
</evidence>
<dbReference type="InterPro" id="IPR005501">
    <property type="entry name" value="LamB/YcsF/PxpA-like"/>
</dbReference>
<gene>
    <name evidence="1" type="ORF">SAMN04487906_0916</name>
</gene>
<dbReference type="SUPFAM" id="SSF88713">
    <property type="entry name" value="Glycoside hydrolase/deacetylase"/>
    <property type="match status" value="1"/>
</dbReference>
<dbReference type="PANTHER" id="PTHR30292:SF0">
    <property type="entry name" value="5-OXOPROLINASE SUBUNIT A"/>
    <property type="match status" value="1"/>
</dbReference>